<proteinExistence type="predicted"/>
<evidence type="ECO:0000256" key="1">
    <source>
        <dbReference type="ARBA" id="ARBA00018672"/>
    </source>
</evidence>
<evidence type="ECO:0000259" key="8">
    <source>
        <dbReference type="PROSITE" id="PS50110"/>
    </source>
</evidence>
<keyword evidence="6" id="KW-0597">Phosphoprotein</keyword>
<dbReference type="Gene3D" id="1.10.10.60">
    <property type="entry name" value="Homeodomain-like"/>
    <property type="match status" value="2"/>
</dbReference>
<dbReference type="KEGG" id="cthd:CDO33_11115"/>
<dbReference type="Gene3D" id="3.40.50.2300">
    <property type="match status" value="1"/>
</dbReference>
<protein>
    <recommendedName>
        <fullName evidence="1">Stage 0 sporulation protein A homolog</fullName>
    </recommendedName>
</protein>
<dbReference type="Pfam" id="PF12833">
    <property type="entry name" value="HTH_18"/>
    <property type="match status" value="1"/>
</dbReference>
<dbReference type="PROSITE" id="PS50110">
    <property type="entry name" value="RESPONSE_REGULATORY"/>
    <property type="match status" value="1"/>
</dbReference>
<comment type="function">
    <text evidence="5">May play the central regulatory role in sporulation. It may be an element of the effector pathway responsible for the activation of sporulation genes in response to nutritional stress. Spo0A may act in concert with spo0H (a sigma factor) to control the expression of some genes that are critical to the sporulation process.</text>
</comment>
<evidence type="ECO:0000256" key="6">
    <source>
        <dbReference type="PROSITE-ProRule" id="PRU00169"/>
    </source>
</evidence>
<dbReference type="InterPro" id="IPR001789">
    <property type="entry name" value="Sig_transdc_resp-reg_receiver"/>
</dbReference>
<dbReference type="EMBL" id="NIOJ01000003">
    <property type="protein sequence ID" value="PNU01216.1"/>
    <property type="molecule type" value="Genomic_DNA"/>
</dbReference>
<name>A0A2K2FLK1_9CLOT</name>
<organism evidence="9 10">
    <name type="scientific">Clostridium thermosuccinogenes</name>
    <dbReference type="NCBI Taxonomy" id="84032"/>
    <lineage>
        <taxon>Bacteria</taxon>
        <taxon>Bacillati</taxon>
        <taxon>Bacillota</taxon>
        <taxon>Clostridia</taxon>
        <taxon>Eubacteriales</taxon>
        <taxon>Clostridiaceae</taxon>
        <taxon>Clostridium</taxon>
    </lineage>
</organism>
<evidence type="ECO:0000259" key="7">
    <source>
        <dbReference type="PROSITE" id="PS01124"/>
    </source>
</evidence>
<evidence type="ECO:0000313" key="9">
    <source>
        <dbReference type="EMBL" id="PNU01216.1"/>
    </source>
</evidence>
<dbReference type="InterPro" id="IPR018060">
    <property type="entry name" value="HTH_AraC"/>
</dbReference>
<evidence type="ECO:0000256" key="4">
    <source>
        <dbReference type="ARBA" id="ARBA00023163"/>
    </source>
</evidence>
<dbReference type="SUPFAM" id="SSF46689">
    <property type="entry name" value="Homeodomain-like"/>
    <property type="match status" value="2"/>
</dbReference>
<dbReference type="SMART" id="SM00342">
    <property type="entry name" value="HTH_ARAC"/>
    <property type="match status" value="1"/>
</dbReference>
<dbReference type="InterPro" id="IPR020449">
    <property type="entry name" value="Tscrpt_reg_AraC-type_HTH"/>
</dbReference>
<keyword evidence="3" id="KW-0238">DNA-binding</keyword>
<dbReference type="AlphaFoldDB" id="A0A2K2FLK1"/>
<gene>
    <name evidence="9" type="ORF">CDQ84_02195</name>
</gene>
<accession>A0A2K2FLK1</accession>
<dbReference type="GO" id="GO:0043565">
    <property type="term" value="F:sequence-specific DNA binding"/>
    <property type="evidence" value="ECO:0007669"/>
    <property type="project" value="InterPro"/>
</dbReference>
<dbReference type="RefSeq" id="WP_103080073.1">
    <property type="nucleotide sequence ID" value="NZ_CP021850.1"/>
</dbReference>
<keyword evidence="10" id="KW-1185">Reference proteome</keyword>
<sequence>MYNLLIVDDEPIITDSYFEYLSDKYANMLNIQKAYTPSEALQKAHNRVDILITDITMPRMDGYTLQKKICQIWPKCNVIFLTGNEEVHFAQNAIRQASFVDYVLKNEHFDVLAKAVNKAIEKIESSIRADEVFLRMQKNIQLALPMLRKEFFMDVINGKITDQQAINKKLNQYSIELNAENPVILLGAVIKEDKGRDCQLGQSDNNLSVLAVDSVLSEHLKHTHKHYCVNMDGGFVLWFIQKAREDMMDIYQGDSFQYVLSLLDIIQDSCSKILKSDVSFVIADNQCSWDELQYKFFAIKRAIHRHHNLNESILIAENSFELQDEISSEEQYKQFLQEIEHSLLCNDRERVFKAIDKLDKILGNVDLVGFHYKISAIYIKCLEAIAAPFDVYKEICSVLFSVDISNISGENLILTYKQITETLFAQSIEYNNAVTDMIKQVEEYIDNNLSGDLSLTAISSMVNYSPTYFSKLFKKVTGENFSDYILAKRLKKAQELLCETNMKVGDIAKMVGYESVPYFIKSFKRLLGRTPNDYRN</sequence>
<dbReference type="GO" id="GO:0003700">
    <property type="term" value="F:DNA-binding transcription factor activity"/>
    <property type="evidence" value="ECO:0007669"/>
    <property type="project" value="InterPro"/>
</dbReference>
<evidence type="ECO:0000256" key="2">
    <source>
        <dbReference type="ARBA" id="ARBA00023015"/>
    </source>
</evidence>
<dbReference type="GO" id="GO:0000160">
    <property type="term" value="P:phosphorelay signal transduction system"/>
    <property type="evidence" value="ECO:0007669"/>
    <property type="project" value="InterPro"/>
</dbReference>
<dbReference type="InterPro" id="IPR011006">
    <property type="entry name" value="CheY-like_superfamily"/>
</dbReference>
<feature type="modified residue" description="4-aspartylphosphate" evidence="6">
    <location>
        <position position="54"/>
    </location>
</feature>
<dbReference type="InterPro" id="IPR009057">
    <property type="entry name" value="Homeodomain-like_sf"/>
</dbReference>
<evidence type="ECO:0000256" key="3">
    <source>
        <dbReference type="ARBA" id="ARBA00023125"/>
    </source>
</evidence>
<dbReference type="OrthoDB" id="1736396at2"/>
<keyword evidence="4" id="KW-0804">Transcription</keyword>
<feature type="domain" description="Response regulatory" evidence="8">
    <location>
        <begin position="3"/>
        <end position="120"/>
    </location>
</feature>
<evidence type="ECO:0000256" key="5">
    <source>
        <dbReference type="ARBA" id="ARBA00024867"/>
    </source>
</evidence>
<dbReference type="PRINTS" id="PR00032">
    <property type="entry name" value="HTHARAC"/>
</dbReference>
<dbReference type="SMART" id="SM00448">
    <property type="entry name" value="REC"/>
    <property type="match status" value="1"/>
</dbReference>
<dbReference type="PROSITE" id="PS01124">
    <property type="entry name" value="HTH_ARAC_FAMILY_2"/>
    <property type="match status" value="1"/>
</dbReference>
<feature type="domain" description="HTH araC/xylS-type" evidence="7">
    <location>
        <begin position="439"/>
        <end position="536"/>
    </location>
</feature>
<evidence type="ECO:0000313" key="10">
    <source>
        <dbReference type="Proteomes" id="UP000236151"/>
    </source>
</evidence>
<reference evidence="9 10" key="1">
    <citation type="submission" date="2017-06" db="EMBL/GenBank/DDBJ databases">
        <title>Investigating the central metabolism of Clostridium thermosuccinogenes.</title>
        <authorList>
            <person name="Koendjbiharie J.G."/>
            <person name="van Kranenburg R."/>
        </authorList>
    </citation>
    <scope>NUCLEOTIDE SEQUENCE [LARGE SCALE GENOMIC DNA]</scope>
    <source>
        <strain evidence="9 10">DSM 5806</strain>
    </source>
</reference>
<dbReference type="PANTHER" id="PTHR43280">
    <property type="entry name" value="ARAC-FAMILY TRANSCRIPTIONAL REGULATOR"/>
    <property type="match status" value="1"/>
</dbReference>
<dbReference type="Pfam" id="PF00072">
    <property type="entry name" value="Response_reg"/>
    <property type="match status" value="1"/>
</dbReference>
<dbReference type="Proteomes" id="UP000236151">
    <property type="component" value="Unassembled WGS sequence"/>
</dbReference>
<dbReference type="SUPFAM" id="SSF52172">
    <property type="entry name" value="CheY-like"/>
    <property type="match status" value="1"/>
</dbReference>
<dbReference type="PANTHER" id="PTHR43280:SF10">
    <property type="entry name" value="REGULATORY PROTEIN POCR"/>
    <property type="match status" value="1"/>
</dbReference>
<comment type="caution">
    <text evidence="9">The sequence shown here is derived from an EMBL/GenBank/DDBJ whole genome shotgun (WGS) entry which is preliminary data.</text>
</comment>
<keyword evidence="2" id="KW-0805">Transcription regulation</keyword>